<dbReference type="GO" id="GO:0006865">
    <property type="term" value="P:amino acid transport"/>
    <property type="evidence" value="ECO:0007669"/>
    <property type="project" value="UniProtKB-KW"/>
</dbReference>
<evidence type="ECO:0000313" key="9">
    <source>
        <dbReference type="EMBL" id="KAJ0984410.1"/>
    </source>
</evidence>
<comment type="subcellular location">
    <subcellularLocation>
        <location evidence="1">Membrane</location>
        <topology evidence="1">Single-pass membrane protein</topology>
    </subcellularLocation>
</comment>
<keyword evidence="4 8" id="KW-0812">Transmembrane</keyword>
<evidence type="ECO:0000256" key="5">
    <source>
        <dbReference type="ARBA" id="ARBA00022970"/>
    </source>
</evidence>
<dbReference type="Proteomes" id="UP001085076">
    <property type="component" value="Miscellaneous, Linkage group lg01"/>
</dbReference>
<evidence type="ECO:0000256" key="1">
    <source>
        <dbReference type="ARBA" id="ARBA00004167"/>
    </source>
</evidence>
<sequence>MRPVSSSNNTTSNVRLWSSPVPYLFIGIGVVMTLIMLALIPLICSRIFSEENDSISTSSAEQSIILPLDMEPRYVVVVAGSDTPSFLAKPLNFFHNSA</sequence>
<dbReference type="AlphaFoldDB" id="A0A9D5D2S8"/>
<comment type="caution">
    <text evidence="9">The sequence shown here is derived from an EMBL/GenBank/DDBJ whole genome shotgun (WGS) entry which is preliminary data.</text>
</comment>
<reference evidence="9" key="1">
    <citation type="submission" date="2021-03" db="EMBL/GenBank/DDBJ databases">
        <authorList>
            <person name="Li Z."/>
            <person name="Yang C."/>
        </authorList>
    </citation>
    <scope>NUCLEOTIDE SEQUENCE</scope>
    <source>
        <strain evidence="9">Dzin_1.0</strain>
        <tissue evidence="9">Leaf</tissue>
    </source>
</reference>
<evidence type="ECO:0000313" key="10">
    <source>
        <dbReference type="Proteomes" id="UP001085076"/>
    </source>
</evidence>
<reference evidence="9" key="2">
    <citation type="journal article" date="2022" name="Hortic Res">
        <title>The genome of Dioscorea zingiberensis sheds light on the biosynthesis, origin and evolution of the medicinally important diosgenin saponins.</title>
        <authorList>
            <person name="Li Y."/>
            <person name="Tan C."/>
            <person name="Li Z."/>
            <person name="Guo J."/>
            <person name="Li S."/>
            <person name="Chen X."/>
            <person name="Wang C."/>
            <person name="Dai X."/>
            <person name="Yang H."/>
            <person name="Song W."/>
            <person name="Hou L."/>
            <person name="Xu J."/>
            <person name="Tong Z."/>
            <person name="Xu A."/>
            <person name="Yuan X."/>
            <person name="Wang W."/>
            <person name="Yang Q."/>
            <person name="Chen L."/>
            <person name="Sun Z."/>
            <person name="Wang K."/>
            <person name="Pan B."/>
            <person name="Chen J."/>
            <person name="Bao Y."/>
            <person name="Liu F."/>
            <person name="Qi X."/>
            <person name="Gang D.R."/>
            <person name="Wen J."/>
            <person name="Li J."/>
        </authorList>
    </citation>
    <scope>NUCLEOTIDE SEQUENCE</scope>
    <source>
        <strain evidence="9">Dzin_1.0</strain>
    </source>
</reference>
<evidence type="ECO:0000256" key="7">
    <source>
        <dbReference type="ARBA" id="ARBA00023136"/>
    </source>
</evidence>
<name>A0A9D5D2S8_9LILI</name>
<protein>
    <submittedName>
        <fullName evidence="9">Uncharacterized protein</fullName>
    </submittedName>
</protein>
<accession>A0A9D5D2S8</accession>
<organism evidence="9 10">
    <name type="scientific">Dioscorea zingiberensis</name>
    <dbReference type="NCBI Taxonomy" id="325984"/>
    <lineage>
        <taxon>Eukaryota</taxon>
        <taxon>Viridiplantae</taxon>
        <taxon>Streptophyta</taxon>
        <taxon>Embryophyta</taxon>
        <taxon>Tracheophyta</taxon>
        <taxon>Spermatophyta</taxon>
        <taxon>Magnoliopsida</taxon>
        <taxon>Liliopsida</taxon>
        <taxon>Dioscoreales</taxon>
        <taxon>Dioscoreaceae</taxon>
        <taxon>Dioscorea</taxon>
    </lineage>
</organism>
<dbReference type="OrthoDB" id="770444at2759"/>
<dbReference type="PANTHER" id="PTHR33228">
    <property type="entry name" value="PROTEIN GLUTAMINE DUMPER 4-RELATED"/>
    <property type="match status" value="1"/>
</dbReference>
<keyword evidence="5" id="KW-0029">Amino-acid transport</keyword>
<dbReference type="InterPro" id="IPR040359">
    <property type="entry name" value="GDU"/>
</dbReference>
<keyword evidence="6 8" id="KW-1133">Transmembrane helix</keyword>
<feature type="transmembrane region" description="Helical" evidence="8">
    <location>
        <begin position="20"/>
        <end position="44"/>
    </location>
</feature>
<dbReference type="EMBL" id="JAGGNH010000001">
    <property type="protein sequence ID" value="KAJ0984410.1"/>
    <property type="molecule type" value="Genomic_DNA"/>
</dbReference>
<proteinExistence type="inferred from homology"/>
<evidence type="ECO:0000256" key="2">
    <source>
        <dbReference type="ARBA" id="ARBA00009977"/>
    </source>
</evidence>
<comment type="similarity">
    <text evidence="2">Belongs to the GLUTAMINE DUMPER 1 (TC 9.B.60) family.</text>
</comment>
<evidence type="ECO:0000256" key="4">
    <source>
        <dbReference type="ARBA" id="ARBA00022692"/>
    </source>
</evidence>
<evidence type="ECO:0000256" key="3">
    <source>
        <dbReference type="ARBA" id="ARBA00022448"/>
    </source>
</evidence>
<evidence type="ECO:0000256" key="8">
    <source>
        <dbReference type="SAM" id="Phobius"/>
    </source>
</evidence>
<keyword evidence="7 8" id="KW-0472">Membrane</keyword>
<dbReference type="GO" id="GO:0016020">
    <property type="term" value="C:membrane"/>
    <property type="evidence" value="ECO:0007669"/>
    <property type="project" value="UniProtKB-SubCell"/>
</dbReference>
<keyword evidence="10" id="KW-1185">Reference proteome</keyword>
<keyword evidence="3" id="KW-0813">Transport</keyword>
<dbReference type="GO" id="GO:0080143">
    <property type="term" value="P:regulation of amino acid export"/>
    <property type="evidence" value="ECO:0007669"/>
    <property type="project" value="InterPro"/>
</dbReference>
<dbReference type="PANTHER" id="PTHR33228:SF49">
    <property type="entry name" value="PROTEIN GLUTAMINE DUMPER 5"/>
    <property type="match status" value="1"/>
</dbReference>
<evidence type="ECO:0000256" key="6">
    <source>
        <dbReference type="ARBA" id="ARBA00022989"/>
    </source>
</evidence>
<gene>
    <name evidence="9" type="ORF">J5N97_002766</name>
</gene>